<reference evidence="9 10" key="1">
    <citation type="submission" date="2018-10" db="EMBL/GenBank/DDBJ databases">
        <title>Ulvibacterium marinum gen. nov., sp. nov., a novel marine bacterium of the family Flavobacteriaceae, isolated from a culture of the green alga Ulva prolifera.</title>
        <authorList>
            <person name="Zhang Z."/>
        </authorList>
    </citation>
    <scope>NUCLEOTIDE SEQUENCE [LARGE SCALE GENOMIC DNA]</scope>
    <source>
        <strain evidence="9 10">CCMM003</strain>
    </source>
</reference>
<dbReference type="AlphaFoldDB" id="A0A3B0C8R7"/>
<dbReference type="PANTHER" id="PTHR43536">
    <property type="entry name" value="MANNOSYLGLYCOPROTEIN ENDO-BETA-MANNOSIDASE"/>
    <property type="match status" value="1"/>
</dbReference>
<keyword evidence="2 9" id="KW-0378">Hydrolase</keyword>
<dbReference type="InterPro" id="IPR006102">
    <property type="entry name" value="Ig-like_GH2"/>
</dbReference>
<dbReference type="Pfam" id="PF02836">
    <property type="entry name" value="Glyco_hydro_2_C"/>
    <property type="match status" value="1"/>
</dbReference>
<dbReference type="Pfam" id="PF18368">
    <property type="entry name" value="Ig_GlcNase"/>
    <property type="match status" value="1"/>
</dbReference>
<dbReference type="Proteomes" id="UP000276603">
    <property type="component" value="Unassembled WGS sequence"/>
</dbReference>
<feature type="domain" description="Glycoside hydrolase family 2 immunoglobulin-like beta-sandwich" evidence="4">
    <location>
        <begin position="190"/>
        <end position="304"/>
    </location>
</feature>
<dbReference type="InterPro" id="IPR041351">
    <property type="entry name" value="Ig_GlcNase"/>
</dbReference>
<dbReference type="Pfam" id="PF22666">
    <property type="entry name" value="Glyco_hydro_2_N2"/>
    <property type="match status" value="1"/>
</dbReference>
<evidence type="ECO:0000259" key="8">
    <source>
        <dbReference type="Pfam" id="PF22666"/>
    </source>
</evidence>
<dbReference type="InterPro" id="IPR043534">
    <property type="entry name" value="EBDG/EBM"/>
</dbReference>
<name>A0A3B0C8R7_9FLAO</name>
<protein>
    <submittedName>
        <fullName evidence="9">Glycoside hydrolase family 2</fullName>
    </submittedName>
</protein>
<evidence type="ECO:0000313" key="10">
    <source>
        <dbReference type="Proteomes" id="UP000276603"/>
    </source>
</evidence>
<sequence>MNSMDLVKTFRSRLSENWKIQSSKDILERGDVVSTPGHDKKAWIPAQVPATVLGILVTNEIIEDPYFGENLKKIPKALFEVPWWYATRFTLDDSHSRAFATLLFDGINYKANVWLNGKQIADSDSIDGAYRRTEFDVSKYIVTGENVLAIEVVPPRPGDFSIGFVDWNPPAPDGNMGVFRPVTLEIHQGVRIKDPFVRTKIDLPHLTKAKLTVSTELKNDAHKPLTGILKGTIAQCIFEKEITIPAGTTIETRFTSEEFPQLVFENPRLWWPVNLGEPELYELQLEFKIDNEISSLSHTSFGIREVEDYWLNDIHRGFKINGQKVLIKGAGWTDDLLLMDTDENLEAEVKYVKQMNLNCIRLEGFWGKDHTIYDLCDAHGILLMVGWSCHWEHEIHMGVPVDERFGGVYKQEHIEHVAQAWEEQVLWLRNHPSIFVWTVASDKVPITALEQRYIATFAKYDPTRPYLNSTGGVGSDQHVIGSEDVISEISGSSGVKMLGPYAYTAPVYWFTDTNFGGAYGFNTETGPGAQVPTLRSLKRFIPEDKLWPINETWNYHCGLYEFADLDRFVKAINQRYGEPDSLKSFDKKAQVMNYELMRPMFEAFQVYKQRSTGIIQWMLNAAWPKMYWQLYDYYLMPTGAFYATQKALSPLHLIYNYGNHTIYAINDHLKEVKNLKACIRVYNSSSELLLKEHVPFNAPADSSLSLFEVDVLKNFSTTYFLDLRLFDEDEREIGINFYWLSTEEEVLDYEANLGEFAYHTPSKKFADFRMLNGLPQVDVVIDSHLKKQGEEQVFTAQLENIGDAIAFVVNLDIVEQGTDKPILPIFWEDNFVSLLPGEKRCLQATFKSDAVPELEVNGWNLNRIRNGKTSDTRREALP</sequence>
<dbReference type="InterPro" id="IPR008979">
    <property type="entry name" value="Galactose-bd-like_sf"/>
</dbReference>
<dbReference type="InterPro" id="IPR054593">
    <property type="entry name" value="Beta-mannosidase-like_N2"/>
</dbReference>
<evidence type="ECO:0000256" key="1">
    <source>
        <dbReference type="ARBA" id="ARBA00007401"/>
    </source>
</evidence>
<dbReference type="SUPFAM" id="SSF51445">
    <property type="entry name" value="(Trans)glycosidases"/>
    <property type="match status" value="1"/>
</dbReference>
<dbReference type="Pfam" id="PF17786">
    <property type="entry name" value="Mannosidase_ig"/>
    <property type="match status" value="1"/>
</dbReference>
<dbReference type="InterPro" id="IPR013783">
    <property type="entry name" value="Ig-like_fold"/>
</dbReference>
<dbReference type="GO" id="GO:0004553">
    <property type="term" value="F:hydrolase activity, hydrolyzing O-glycosyl compounds"/>
    <property type="evidence" value="ECO:0007669"/>
    <property type="project" value="InterPro"/>
</dbReference>
<proteinExistence type="inferred from homology"/>
<organism evidence="9 10">
    <name type="scientific">Ulvibacterium marinum</name>
    <dbReference type="NCBI Taxonomy" id="2419782"/>
    <lineage>
        <taxon>Bacteria</taxon>
        <taxon>Pseudomonadati</taxon>
        <taxon>Bacteroidota</taxon>
        <taxon>Flavobacteriia</taxon>
        <taxon>Flavobacteriales</taxon>
        <taxon>Flavobacteriaceae</taxon>
        <taxon>Ulvibacterium</taxon>
    </lineage>
</organism>
<dbReference type="EMBL" id="RBCJ01000002">
    <property type="protein sequence ID" value="RKN80778.1"/>
    <property type="molecule type" value="Genomic_DNA"/>
</dbReference>
<evidence type="ECO:0000256" key="2">
    <source>
        <dbReference type="ARBA" id="ARBA00022801"/>
    </source>
</evidence>
<comment type="similarity">
    <text evidence="1">Belongs to the glycosyl hydrolase 2 family.</text>
</comment>
<feature type="domain" description="Mannosidase Ig/CBM-like" evidence="6">
    <location>
        <begin position="659"/>
        <end position="741"/>
    </location>
</feature>
<evidence type="ECO:0000259" key="6">
    <source>
        <dbReference type="Pfam" id="PF17786"/>
    </source>
</evidence>
<dbReference type="Gene3D" id="2.60.120.260">
    <property type="entry name" value="Galactose-binding domain-like"/>
    <property type="match status" value="1"/>
</dbReference>
<dbReference type="InterPro" id="IPR041447">
    <property type="entry name" value="Mannosidase_ig"/>
</dbReference>
<dbReference type="PANTHER" id="PTHR43536:SF1">
    <property type="entry name" value="MANNOSYLGLYCOPROTEIN ENDO-BETA-MANNOSIDASE"/>
    <property type="match status" value="1"/>
</dbReference>
<dbReference type="InterPro" id="IPR036156">
    <property type="entry name" value="Beta-gal/glucu_dom_sf"/>
</dbReference>
<dbReference type="Gene3D" id="2.60.40.10">
    <property type="entry name" value="Immunoglobulins"/>
    <property type="match status" value="3"/>
</dbReference>
<feature type="domain" description="Glycoside hydrolase family 2 catalytic" evidence="5">
    <location>
        <begin position="318"/>
        <end position="465"/>
    </location>
</feature>
<evidence type="ECO:0000313" key="9">
    <source>
        <dbReference type="EMBL" id="RKN80778.1"/>
    </source>
</evidence>
<keyword evidence="10" id="KW-1185">Reference proteome</keyword>
<dbReference type="InterPro" id="IPR006103">
    <property type="entry name" value="Glyco_hydro_2_cat"/>
</dbReference>
<keyword evidence="3" id="KW-0326">Glycosidase</keyword>
<dbReference type="GO" id="GO:0005975">
    <property type="term" value="P:carbohydrate metabolic process"/>
    <property type="evidence" value="ECO:0007669"/>
    <property type="project" value="InterPro"/>
</dbReference>
<feature type="domain" description="Exo-beta-D-glucosaminidase Ig-fold" evidence="7">
    <location>
        <begin position="758"/>
        <end position="861"/>
    </location>
</feature>
<accession>A0A3B0C8R7</accession>
<evidence type="ECO:0000259" key="7">
    <source>
        <dbReference type="Pfam" id="PF18368"/>
    </source>
</evidence>
<dbReference type="Gene3D" id="3.20.20.80">
    <property type="entry name" value="Glycosidases"/>
    <property type="match status" value="1"/>
</dbReference>
<comment type="caution">
    <text evidence="9">The sequence shown here is derived from an EMBL/GenBank/DDBJ whole genome shotgun (WGS) entry which is preliminary data.</text>
</comment>
<gene>
    <name evidence="9" type="ORF">D7Z94_07365</name>
</gene>
<dbReference type="InterPro" id="IPR017853">
    <property type="entry name" value="GH"/>
</dbReference>
<evidence type="ECO:0000259" key="5">
    <source>
        <dbReference type="Pfam" id="PF02836"/>
    </source>
</evidence>
<dbReference type="SUPFAM" id="SSF49303">
    <property type="entry name" value="beta-Galactosidase/glucuronidase domain"/>
    <property type="match status" value="3"/>
</dbReference>
<evidence type="ECO:0000256" key="3">
    <source>
        <dbReference type="ARBA" id="ARBA00023295"/>
    </source>
</evidence>
<dbReference type="Pfam" id="PF00703">
    <property type="entry name" value="Glyco_hydro_2"/>
    <property type="match status" value="1"/>
</dbReference>
<evidence type="ECO:0000259" key="4">
    <source>
        <dbReference type="Pfam" id="PF00703"/>
    </source>
</evidence>
<dbReference type="SUPFAM" id="SSF49785">
    <property type="entry name" value="Galactose-binding domain-like"/>
    <property type="match status" value="1"/>
</dbReference>
<feature type="domain" description="Beta-mannosidase-like galactose-binding" evidence="8">
    <location>
        <begin position="39"/>
        <end position="154"/>
    </location>
</feature>